<dbReference type="EMBL" id="CAJPEX010005903">
    <property type="protein sequence ID" value="CAG0923856.1"/>
    <property type="molecule type" value="Genomic_DNA"/>
</dbReference>
<feature type="domain" description="Tyrosine-protein phosphatase" evidence="6">
    <location>
        <begin position="1"/>
        <end position="69"/>
    </location>
</feature>
<dbReference type="EC" id="3.1.3.48" evidence="2"/>
<keyword evidence="3" id="KW-0378">Hydrolase</keyword>
<dbReference type="PANTHER" id="PTHR10159:SF533">
    <property type="entry name" value="TYROSINE-PROTEIN PHOSPHATASE VHP-1"/>
    <property type="match status" value="1"/>
</dbReference>
<dbReference type="Proteomes" id="UP000678499">
    <property type="component" value="Unassembled WGS sequence"/>
</dbReference>
<keyword evidence="9" id="KW-1185">Reference proteome</keyword>
<dbReference type="GO" id="GO:0005737">
    <property type="term" value="C:cytoplasm"/>
    <property type="evidence" value="ECO:0007669"/>
    <property type="project" value="TreeGrafter"/>
</dbReference>
<organism evidence="8">
    <name type="scientific">Notodromas monacha</name>
    <dbReference type="NCBI Taxonomy" id="399045"/>
    <lineage>
        <taxon>Eukaryota</taxon>
        <taxon>Metazoa</taxon>
        <taxon>Ecdysozoa</taxon>
        <taxon>Arthropoda</taxon>
        <taxon>Crustacea</taxon>
        <taxon>Oligostraca</taxon>
        <taxon>Ostracoda</taxon>
        <taxon>Podocopa</taxon>
        <taxon>Podocopida</taxon>
        <taxon>Cypridocopina</taxon>
        <taxon>Cypridoidea</taxon>
        <taxon>Cyprididae</taxon>
        <taxon>Notodromas</taxon>
    </lineage>
</organism>
<dbReference type="InterPro" id="IPR020422">
    <property type="entry name" value="TYR_PHOSPHATASE_DUAL_dom"/>
</dbReference>
<dbReference type="PANTHER" id="PTHR10159">
    <property type="entry name" value="DUAL SPECIFICITY PROTEIN PHOSPHATASE"/>
    <property type="match status" value="1"/>
</dbReference>
<gene>
    <name evidence="8" type="ORF">NMOB1V02_LOCUS11316</name>
</gene>
<reference evidence="8" key="1">
    <citation type="submission" date="2020-11" db="EMBL/GenBank/DDBJ databases">
        <authorList>
            <person name="Tran Van P."/>
        </authorList>
    </citation>
    <scope>NUCLEOTIDE SEQUENCE</scope>
</reference>
<evidence type="ECO:0000256" key="1">
    <source>
        <dbReference type="ARBA" id="ARBA00008601"/>
    </source>
</evidence>
<comment type="similarity">
    <text evidence="1">Belongs to the protein-tyrosine phosphatase family. Non-receptor class dual specificity subfamily.</text>
</comment>
<evidence type="ECO:0000256" key="3">
    <source>
        <dbReference type="ARBA" id="ARBA00022801"/>
    </source>
</evidence>
<dbReference type="GO" id="GO:0017017">
    <property type="term" value="F:MAP kinase tyrosine/serine/threonine phosphatase activity"/>
    <property type="evidence" value="ECO:0007669"/>
    <property type="project" value="TreeGrafter"/>
</dbReference>
<dbReference type="InterPro" id="IPR000387">
    <property type="entry name" value="Tyr_Pase_dom"/>
</dbReference>
<dbReference type="GO" id="GO:0043409">
    <property type="term" value="P:negative regulation of MAPK cascade"/>
    <property type="evidence" value="ECO:0007669"/>
    <property type="project" value="TreeGrafter"/>
</dbReference>
<feature type="domain" description="Tyrosine specific protein phosphatases" evidence="7">
    <location>
        <begin position="1"/>
        <end position="47"/>
    </location>
</feature>
<name>A0A7R9BYT1_9CRUS</name>
<protein>
    <recommendedName>
        <fullName evidence="2">protein-tyrosine-phosphatase</fullName>
        <ecNumber evidence="2">3.1.3.48</ecNumber>
    </recommendedName>
</protein>
<dbReference type="SUPFAM" id="SSF52799">
    <property type="entry name" value="(Phosphotyrosine protein) phosphatases II"/>
    <property type="match status" value="1"/>
</dbReference>
<evidence type="ECO:0000259" key="6">
    <source>
        <dbReference type="PROSITE" id="PS50054"/>
    </source>
</evidence>
<evidence type="ECO:0000256" key="5">
    <source>
        <dbReference type="SAM" id="MobiDB-lite"/>
    </source>
</evidence>
<evidence type="ECO:0000313" key="8">
    <source>
        <dbReference type="EMBL" id="CAD7283704.1"/>
    </source>
</evidence>
<dbReference type="PROSITE" id="PS50054">
    <property type="entry name" value="TYR_PHOSPHATASE_DUAL"/>
    <property type="match status" value="1"/>
</dbReference>
<feature type="compositionally biased region" description="Polar residues" evidence="5">
    <location>
        <begin position="94"/>
        <end position="107"/>
    </location>
</feature>
<sequence>MVQEVGGNVLVHCFAGISRSPTLVIGYVMDRLHLSSEEAFRYVKSKRAVVAPNFNFLGQLLEYDQYLKTRLKTNLHKVHTAPATSAPLEFSWEITTSSPKQSPSSATPGPKFYLRSPSLAKSPNLG</sequence>
<dbReference type="SMART" id="SM00195">
    <property type="entry name" value="DSPc"/>
    <property type="match status" value="1"/>
</dbReference>
<dbReference type="PROSITE" id="PS50056">
    <property type="entry name" value="TYR_PHOSPHATASE_2"/>
    <property type="match status" value="1"/>
</dbReference>
<evidence type="ECO:0000313" key="9">
    <source>
        <dbReference type="Proteomes" id="UP000678499"/>
    </source>
</evidence>
<dbReference type="PROSITE" id="PS00383">
    <property type="entry name" value="TYR_PHOSPHATASE_1"/>
    <property type="match status" value="1"/>
</dbReference>
<dbReference type="InterPro" id="IPR029021">
    <property type="entry name" value="Prot-tyrosine_phosphatase-like"/>
</dbReference>
<feature type="region of interest" description="Disordered" evidence="5">
    <location>
        <begin position="94"/>
        <end position="126"/>
    </location>
</feature>
<accession>A0A7R9BYT1</accession>
<evidence type="ECO:0000259" key="7">
    <source>
        <dbReference type="PROSITE" id="PS50056"/>
    </source>
</evidence>
<dbReference type="GO" id="GO:0033550">
    <property type="term" value="F:MAP kinase tyrosine phosphatase activity"/>
    <property type="evidence" value="ECO:0007669"/>
    <property type="project" value="TreeGrafter"/>
</dbReference>
<evidence type="ECO:0000256" key="2">
    <source>
        <dbReference type="ARBA" id="ARBA00013064"/>
    </source>
</evidence>
<dbReference type="InterPro" id="IPR016130">
    <property type="entry name" value="Tyr_Pase_AS"/>
</dbReference>
<dbReference type="Gene3D" id="3.90.190.10">
    <property type="entry name" value="Protein tyrosine phosphatase superfamily"/>
    <property type="match status" value="1"/>
</dbReference>
<dbReference type="Pfam" id="PF00782">
    <property type="entry name" value="DSPc"/>
    <property type="match status" value="1"/>
</dbReference>
<dbReference type="OrthoDB" id="10252009at2759"/>
<keyword evidence="4" id="KW-0904">Protein phosphatase</keyword>
<dbReference type="GO" id="GO:0008330">
    <property type="term" value="F:protein tyrosine/threonine phosphatase activity"/>
    <property type="evidence" value="ECO:0007669"/>
    <property type="project" value="TreeGrafter"/>
</dbReference>
<evidence type="ECO:0000256" key="4">
    <source>
        <dbReference type="ARBA" id="ARBA00022912"/>
    </source>
</evidence>
<dbReference type="InterPro" id="IPR000340">
    <property type="entry name" value="Dual-sp_phosphatase_cat-dom"/>
</dbReference>
<dbReference type="AlphaFoldDB" id="A0A7R9BYT1"/>
<proteinExistence type="inferred from homology"/>
<dbReference type="EMBL" id="OA887940">
    <property type="protein sequence ID" value="CAD7283704.1"/>
    <property type="molecule type" value="Genomic_DNA"/>
</dbReference>